<gene>
    <name evidence="1" type="ORF">N3K66_008332</name>
</gene>
<dbReference type="EMBL" id="CM047948">
    <property type="protein sequence ID" value="KAI9896160.1"/>
    <property type="molecule type" value="Genomic_DNA"/>
</dbReference>
<evidence type="ECO:0000313" key="2">
    <source>
        <dbReference type="Proteomes" id="UP001163324"/>
    </source>
</evidence>
<comment type="caution">
    <text evidence="1">The sequence shown here is derived from an EMBL/GenBank/DDBJ whole genome shotgun (WGS) entry which is preliminary data.</text>
</comment>
<keyword evidence="2" id="KW-1185">Reference proteome</keyword>
<organism evidence="1 2">
    <name type="scientific">Trichothecium roseum</name>
    <dbReference type="NCBI Taxonomy" id="47278"/>
    <lineage>
        <taxon>Eukaryota</taxon>
        <taxon>Fungi</taxon>
        <taxon>Dikarya</taxon>
        <taxon>Ascomycota</taxon>
        <taxon>Pezizomycotina</taxon>
        <taxon>Sordariomycetes</taxon>
        <taxon>Hypocreomycetidae</taxon>
        <taxon>Hypocreales</taxon>
        <taxon>Hypocreales incertae sedis</taxon>
        <taxon>Trichothecium</taxon>
    </lineage>
</organism>
<proteinExistence type="predicted"/>
<dbReference type="Proteomes" id="UP001163324">
    <property type="component" value="Chromosome 9"/>
</dbReference>
<reference evidence="1" key="1">
    <citation type="submission" date="2022-10" db="EMBL/GenBank/DDBJ databases">
        <title>Complete Genome of Trichothecium roseum strain YXFP-22015, a Plant Pathogen Isolated from Citrus.</title>
        <authorList>
            <person name="Wang Y."/>
            <person name="Zhu L."/>
        </authorList>
    </citation>
    <scope>NUCLEOTIDE SEQUENCE</scope>
    <source>
        <strain evidence="1">YXFP-22015</strain>
    </source>
</reference>
<accession>A0ACC0UR05</accession>
<evidence type="ECO:0000313" key="1">
    <source>
        <dbReference type="EMBL" id="KAI9896160.1"/>
    </source>
</evidence>
<name>A0ACC0UR05_9HYPO</name>
<protein>
    <submittedName>
        <fullName evidence="1">Uncharacterized protein</fullName>
    </submittedName>
</protein>
<sequence length="345" mass="38484">MSSPAGDPPVGEPSTIAPPSQSPPAPTAANAAIEVDTDGDSSYSASTGITDTESLRSSVLNYKWEHGRRYHAYGEGPYWGPNDERQQEAEDIMNEVFRIVLDGHIHKAPIGENPQAVLDVGCGTGIWAVEFADLYPSADVLGIDISPIQPSFIPPNCRFEIDDINKEWTFEDDEFDFIHIRYMTGTVADWPEFLIKAQRHLKPNGWIEHVELWGDARSDDGSLLPDSPLVKWVEIFKAVGKKLEKRFFWNSSKAFKEAGLVNVGEHVVKVPIGTWAKDKDLKQWGAWNRAYLLQGLEGFGLRALTEIEGWGLEEAHVFLADLRRQILDPKVHSYVLVTAVYGQKG</sequence>